<protein>
    <submittedName>
        <fullName evidence="3">TELO2-interacting 1 homolog</fullName>
    </submittedName>
</protein>
<dbReference type="PANTHER" id="PTHR18460:SF3">
    <property type="entry name" value="TELO2-INTERACTING PROTEIN 1 HOMOLOG"/>
    <property type="match status" value="1"/>
</dbReference>
<feature type="region of interest" description="Disordered" evidence="1">
    <location>
        <begin position="400"/>
        <end position="494"/>
    </location>
</feature>
<evidence type="ECO:0000313" key="3">
    <source>
        <dbReference type="EMBL" id="CAB3987800.1"/>
    </source>
</evidence>
<dbReference type="PANTHER" id="PTHR18460">
    <property type="entry name" value="TEL2 INTERACTING PROTEIN 1 TTI1 FAMILY MEMBER"/>
    <property type="match status" value="1"/>
</dbReference>
<dbReference type="OrthoDB" id="6159518at2759"/>
<dbReference type="EMBL" id="CACRXK020001236">
    <property type="protein sequence ID" value="CAB3987800.1"/>
    <property type="molecule type" value="Genomic_DNA"/>
</dbReference>
<dbReference type="InterPro" id="IPR052587">
    <property type="entry name" value="TELO2-interacting_protein_1"/>
</dbReference>
<accession>A0A6S7GTE0</accession>
<evidence type="ECO:0000256" key="1">
    <source>
        <dbReference type="SAM" id="MobiDB-lite"/>
    </source>
</evidence>
<feature type="compositionally biased region" description="Gly residues" evidence="1">
    <location>
        <begin position="737"/>
        <end position="746"/>
    </location>
</feature>
<reference evidence="3" key="1">
    <citation type="submission" date="2020-04" db="EMBL/GenBank/DDBJ databases">
        <authorList>
            <person name="Alioto T."/>
            <person name="Alioto T."/>
            <person name="Gomez Garrido J."/>
        </authorList>
    </citation>
    <scope>NUCLEOTIDE SEQUENCE</scope>
    <source>
        <strain evidence="3">A484AB</strain>
    </source>
</reference>
<dbReference type="InterPro" id="IPR016024">
    <property type="entry name" value="ARM-type_fold"/>
</dbReference>
<comment type="caution">
    <text evidence="3">The sequence shown here is derived from an EMBL/GenBank/DDBJ whole genome shotgun (WGS) entry which is preliminary data.</text>
</comment>
<proteinExistence type="predicted"/>
<feature type="region of interest" description="Disordered" evidence="1">
    <location>
        <begin position="718"/>
        <end position="747"/>
    </location>
</feature>
<feature type="compositionally biased region" description="Low complexity" evidence="1">
    <location>
        <begin position="426"/>
        <end position="444"/>
    </location>
</feature>
<name>A0A6S7GTE0_PARCT</name>
<gene>
    <name evidence="3" type="ORF">PACLA_8A056677</name>
</gene>
<feature type="compositionally biased region" description="Polar residues" evidence="1">
    <location>
        <begin position="847"/>
        <end position="857"/>
    </location>
</feature>
<sequence>MIDVSFVNIYFILKVSADISEDSKEVLLDCILGLLDSSSREVLECIYTDDFIPSLGHCISLLLNIAVNEKAKHLAIKAVKSIKKFVFISNTGEDGDVYKAQEKLLSTKLASFLPGISISLSKVITSGINQGQTIIVAALDAWAAHIQVVMNNKFFPGAKLTDSVSELTKIMSKLMPPIEHHTLSQNQEPKEEKSLEVKKDKEWYSNTAAKLKILIERISNVAGHSSWKVRLALLEFADILLKNCSMSLETCVPCLIEIVIGMSSDEYVEVSQKSKTIISELNELMSNNEQTSIIEIIEENLYSHFSSLPRQIRGTDEETKLRVLRIIVGYLRLLGDSIKTTFNAGHLLKKMSQSLIQSVFQLQSLTKQSHPDLKVTETMAEDGEVSPALSLNVVDAVATVEDNELTPSPTGLKGKQRATKRRHSETSSSSKSSSSSSSSSSSDNSDSDESASSKDGDYKRPKKRKSSPERKATPKTQATRRDTSPDPGSDVDVYVRFDTDNTTCEKLVLPKDMVKYLANKFTSYVPDKDIQETVLDANPVPNIQCLQTPKIDDYLGEIFETMGKSYGKESDNSLVKVQSRVSNVMGPLGKLWLALEEVRTRKSDTQLDLYACVKLVEQSITLLGQANVNLLYTRRLGVLSRLTGEMKKAKSLLKKHQTSLVKPHKTLFGKKFYKALHKATQLRKSSKEISHHITGPPHQKIQKNGANRNVVMKYQPFRQGPSFQSRGGGRPTQFRGRGSGYRGSGYRGDKGYPFKGKSLLITFEVKRRSPESHLSPLRSGSGHSTTDCSAEHPSCLEKSRARYINFTLASTPCRETPVFPEKLGMSNWGSVYSADSLGGQNTISAIPCSKQTSSSPHSYPVRKGKNHAGSCGHAAEGSDSGGLSTQRGLSQSSIFSAEEGWGEQACDQFERVEFTHRIPALQNGGSAPPQTTCSEQGLHDQNRSQGCLFFSTHEQTTSTFPNVHLGGRTVSIHLPSLWVSTSSSIVHKAVEASSVAFASPGFEDDNLSRRHNCFEPNSGRHIKGQGLSPVASAELGFCDQLGKVGATTLPYHGVSRICDKFSRDEAVITRNQNESSCAILPRSDSTTGVLGQNNSKGDRDADILHAGSFPSTLALSTPATVTNQSLLTGKSYETMVSLDQNCRNDLQWWIDQISIWNGRAIIAPAPDLVITTDASMRGWGAVCQGVHTRGLWTPQEATSLHINALELNALFCSEGLHCKENPVTCSFKNGQQNSYYLYTQNGGYTVSNPTAHCPRIVGLCPTKSNFPNSRVFTGGIQSRSRLGISTLSGFERLEIESPCVPNTEHPVGTLRNRSVCQPTQHPTEEFCELVLRPICHSNRCFSDPLVGSEGVLLSTLLSDLPLLGKAPPPAFDAESDKSSLAQRWKDWRERFDMYLLAANITDAKQKRALLLYVAGPAVHKIFNTLTDTGTDYKTAVEKLDSYF</sequence>
<organism evidence="3 4">
    <name type="scientific">Paramuricea clavata</name>
    <name type="common">Red gorgonian</name>
    <name type="synonym">Violescent sea-whip</name>
    <dbReference type="NCBI Taxonomy" id="317549"/>
    <lineage>
        <taxon>Eukaryota</taxon>
        <taxon>Metazoa</taxon>
        <taxon>Cnidaria</taxon>
        <taxon>Anthozoa</taxon>
        <taxon>Octocorallia</taxon>
        <taxon>Malacalcyonacea</taxon>
        <taxon>Plexauridae</taxon>
        <taxon>Paramuricea</taxon>
    </lineage>
</organism>
<keyword evidence="4" id="KW-1185">Reference proteome</keyword>
<dbReference type="Pfam" id="PF24173">
    <property type="entry name" value="TPR_TTI1_N"/>
    <property type="match status" value="1"/>
</dbReference>
<feature type="domain" description="TTI1 N-terminal TPR" evidence="2">
    <location>
        <begin position="17"/>
        <end position="266"/>
    </location>
</feature>
<dbReference type="GO" id="GO:0005737">
    <property type="term" value="C:cytoplasm"/>
    <property type="evidence" value="ECO:0007669"/>
    <property type="project" value="TreeGrafter"/>
</dbReference>
<evidence type="ECO:0000259" key="2">
    <source>
        <dbReference type="Pfam" id="PF24173"/>
    </source>
</evidence>
<dbReference type="SUPFAM" id="SSF48371">
    <property type="entry name" value="ARM repeat"/>
    <property type="match status" value="1"/>
</dbReference>
<evidence type="ECO:0000313" key="4">
    <source>
        <dbReference type="Proteomes" id="UP001152795"/>
    </source>
</evidence>
<dbReference type="Proteomes" id="UP001152795">
    <property type="component" value="Unassembled WGS sequence"/>
</dbReference>
<feature type="region of interest" description="Disordered" evidence="1">
    <location>
        <begin position="770"/>
        <end position="791"/>
    </location>
</feature>
<feature type="region of interest" description="Disordered" evidence="1">
    <location>
        <begin position="847"/>
        <end position="887"/>
    </location>
</feature>
<dbReference type="Pfam" id="PF24176">
    <property type="entry name" value="TPR_TTI1_2nd"/>
    <property type="match status" value="1"/>
</dbReference>
<dbReference type="InterPro" id="IPR057566">
    <property type="entry name" value="TPR_TTI1_N"/>
</dbReference>
<feature type="compositionally biased region" description="Basic residues" evidence="1">
    <location>
        <begin position="414"/>
        <end position="423"/>
    </location>
</feature>